<reference evidence="1" key="1">
    <citation type="submission" date="2019-08" db="EMBL/GenBank/DDBJ databases">
        <authorList>
            <person name="Kucharzyk K."/>
            <person name="Murdoch R.W."/>
            <person name="Higgins S."/>
            <person name="Loffler F."/>
        </authorList>
    </citation>
    <scope>NUCLEOTIDE SEQUENCE</scope>
</reference>
<gene>
    <name evidence="1" type="ORF">SDC9_122020</name>
</gene>
<organism evidence="1">
    <name type="scientific">bioreactor metagenome</name>
    <dbReference type="NCBI Taxonomy" id="1076179"/>
    <lineage>
        <taxon>unclassified sequences</taxon>
        <taxon>metagenomes</taxon>
        <taxon>ecological metagenomes</taxon>
    </lineage>
</organism>
<evidence type="ECO:0000313" key="1">
    <source>
        <dbReference type="EMBL" id="MPM75029.1"/>
    </source>
</evidence>
<dbReference type="AlphaFoldDB" id="A0A645CDL6"/>
<protein>
    <submittedName>
        <fullName evidence="1">Uncharacterized protein</fullName>
    </submittedName>
</protein>
<comment type="caution">
    <text evidence="1">The sequence shown here is derived from an EMBL/GenBank/DDBJ whole genome shotgun (WGS) entry which is preliminary data.</text>
</comment>
<sequence>MRRSDLHGACAEFHFAVFVPHDRNLSAHGGHDDGLADQVLITRVFGIHRNAGVAKHRFRARGRNRDGIALVRRVIAHMPKVAVLLLILHLCVRKRGLAVRAPVDDAIPAIDQSLVVEAHKHLSDGLAAAFVHREAFTFPITGGAKVAQLFHNGRAVFVPPSPGAL</sequence>
<accession>A0A645CDL6</accession>
<name>A0A645CDL6_9ZZZZ</name>
<proteinExistence type="predicted"/>
<dbReference type="EMBL" id="VSSQ01026359">
    <property type="protein sequence ID" value="MPM75029.1"/>
    <property type="molecule type" value="Genomic_DNA"/>
</dbReference>